<evidence type="ECO:0000256" key="1">
    <source>
        <dbReference type="SAM" id="SignalP"/>
    </source>
</evidence>
<dbReference type="InterPro" id="IPR037045">
    <property type="entry name" value="S8pro/Inhibitor_I9_sf"/>
</dbReference>
<accession>A0AAV6YEC2</accession>
<gene>
    <name evidence="3" type="ORF">BUALT_Bualt01G0004500</name>
</gene>
<dbReference type="AlphaFoldDB" id="A0AAV6YEC2"/>
<proteinExistence type="predicted"/>
<evidence type="ECO:0000313" key="3">
    <source>
        <dbReference type="EMBL" id="KAG8389685.1"/>
    </source>
</evidence>
<dbReference type="PANTHER" id="PTHR48222:SF4">
    <property type="entry name" value="PROTEINASE INHIBITOR, PROPEPTIDE"/>
    <property type="match status" value="1"/>
</dbReference>
<organism evidence="3 4">
    <name type="scientific">Buddleja alternifolia</name>
    <dbReference type="NCBI Taxonomy" id="168488"/>
    <lineage>
        <taxon>Eukaryota</taxon>
        <taxon>Viridiplantae</taxon>
        <taxon>Streptophyta</taxon>
        <taxon>Embryophyta</taxon>
        <taxon>Tracheophyta</taxon>
        <taxon>Spermatophyta</taxon>
        <taxon>Magnoliopsida</taxon>
        <taxon>eudicotyledons</taxon>
        <taxon>Gunneridae</taxon>
        <taxon>Pentapetalae</taxon>
        <taxon>asterids</taxon>
        <taxon>lamiids</taxon>
        <taxon>Lamiales</taxon>
        <taxon>Scrophulariaceae</taxon>
        <taxon>Buddlejeae</taxon>
        <taxon>Buddleja</taxon>
    </lineage>
</organism>
<sequence length="137" mass="15146">MKGGVVFSFLVILPSVLLIMNTQVDASHAPSHSPLSTPKDDTHIYVVYTSGRPSKDQNKLAYYLKILSSAIGSKTANEALIRSYSIVSGFAAKLYPRQVALLKKQPKVAYVIRDEGAYERNVRGVWLNSSEYLLSPQ</sequence>
<dbReference type="EMBL" id="WHWC01000001">
    <property type="protein sequence ID" value="KAG8389685.1"/>
    <property type="molecule type" value="Genomic_DNA"/>
</dbReference>
<name>A0AAV6YEC2_9LAMI</name>
<dbReference type="Pfam" id="PF05922">
    <property type="entry name" value="Inhibitor_I9"/>
    <property type="match status" value="1"/>
</dbReference>
<dbReference type="InterPro" id="IPR010259">
    <property type="entry name" value="S8pro/Inhibitor_I9"/>
</dbReference>
<reference evidence="3" key="1">
    <citation type="submission" date="2019-10" db="EMBL/GenBank/DDBJ databases">
        <authorList>
            <person name="Zhang R."/>
            <person name="Pan Y."/>
            <person name="Wang J."/>
            <person name="Ma R."/>
            <person name="Yu S."/>
        </authorList>
    </citation>
    <scope>NUCLEOTIDE SEQUENCE</scope>
    <source>
        <strain evidence="3">LA-IB0</strain>
        <tissue evidence="3">Leaf</tissue>
    </source>
</reference>
<feature type="domain" description="Inhibitor I9" evidence="2">
    <location>
        <begin position="45"/>
        <end position="115"/>
    </location>
</feature>
<protein>
    <recommendedName>
        <fullName evidence="2">Inhibitor I9 domain-containing protein</fullName>
    </recommendedName>
</protein>
<feature type="chain" id="PRO_5043608235" description="Inhibitor I9 domain-containing protein" evidence="1">
    <location>
        <begin position="27"/>
        <end position="137"/>
    </location>
</feature>
<feature type="signal peptide" evidence="1">
    <location>
        <begin position="1"/>
        <end position="26"/>
    </location>
</feature>
<dbReference type="Proteomes" id="UP000826271">
    <property type="component" value="Unassembled WGS sequence"/>
</dbReference>
<comment type="caution">
    <text evidence="3">The sequence shown here is derived from an EMBL/GenBank/DDBJ whole genome shotgun (WGS) entry which is preliminary data.</text>
</comment>
<dbReference type="SUPFAM" id="SSF54897">
    <property type="entry name" value="Protease propeptides/inhibitors"/>
    <property type="match status" value="1"/>
</dbReference>
<keyword evidence="1" id="KW-0732">Signal</keyword>
<keyword evidence="4" id="KW-1185">Reference proteome</keyword>
<evidence type="ECO:0000313" key="4">
    <source>
        <dbReference type="Proteomes" id="UP000826271"/>
    </source>
</evidence>
<dbReference type="Gene3D" id="3.30.70.80">
    <property type="entry name" value="Peptidase S8 propeptide/proteinase inhibitor I9"/>
    <property type="match status" value="1"/>
</dbReference>
<dbReference type="PANTHER" id="PTHR48222">
    <property type="entry name" value="PROTEINASE INHIBITOR, PROPEPTIDE"/>
    <property type="match status" value="1"/>
</dbReference>
<evidence type="ECO:0000259" key="2">
    <source>
        <dbReference type="Pfam" id="PF05922"/>
    </source>
</evidence>